<evidence type="ECO:0000313" key="2">
    <source>
        <dbReference type="Proteomes" id="UP000634136"/>
    </source>
</evidence>
<dbReference type="Proteomes" id="UP000634136">
    <property type="component" value="Unassembled WGS sequence"/>
</dbReference>
<reference evidence="1" key="1">
    <citation type="submission" date="2020-09" db="EMBL/GenBank/DDBJ databases">
        <title>Genome-Enabled Discovery of Anthraquinone Biosynthesis in Senna tora.</title>
        <authorList>
            <person name="Kang S.-H."/>
            <person name="Pandey R.P."/>
            <person name="Lee C.-M."/>
            <person name="Sim J.-S."/>
            <person name="Jeong J.-T."/>
            <person name="Choi B.-S."/>
            <person name="Jung M."/>
            <person name="Ginzburg D."/>
            <person name="Zhao K."/>
            <person name="Won S.Y."/>
            <person name="Oh T.-J."/>
            <person name="Yu Y."/>
            <person name="Kim N.-H."/>
            <person name="Lee O.R."/>
            <person name="Lee T.-H."/>
            <person name="Bashyal P."/>
            <person name="Kim T.-S."/>
            <person name="Lee W.-H."/>
            <person name="Kawkins C."/>
            <person name="Kim C.-K."/>
            <person name="Kim J.S."/>
            <person name="Ahn B.O."/>
            <person name="Rhee S.Y."/>
            <person name="Sohng J.K."/>
        </authorList>
    </citation>
    <scope>NUCLEOTIDE SEQUENCE</scope>
    <source>
        <tissue evidence="1">Leaf</tissue>
    </source>
</reference>
<keyword evidence="2" id="KW-1185">Reference proteome</keyword>
<accession>A0A834WTA6</accession>
<gene>
    <name evidence="1" type="ORF">G2W53_014313</name>
</gene>
<name>A0A834WTA6_9FABA</name>
<evidence type="ECO:0000313" key="1">
    <source>
        <dbReference type="EMBL" id="KAF7831980.1"/>
    </source>
</evidence>
<proteinExistence type="predicted"/>
<protein>
    <submittedName>
        <fullName evidence="1">Uncharacterized protein</fullName>
    </submittedName>
</protein>
<comment type="caution">
    <text evidence="1">The sequence shown here is derived from an EMBL/GenBank/DDBJ whole genome shotgun (WGS) entry which is preliminary data.</text>
</comment>
<sequence length="56" mass="5877">MTLCPKLDLVVVGGIAFDLVDSLLGINKSKHFAGTVLGTLTGSESRPAKVIDCDEM</sequence>
<dbReference type="EMBL" id="JAAIUW010000005">
    <property type="protein sequence ID" value="KAF7831980.1"/>
    <property type="molecule type" value="Genomic_DNA"/>
</dbReference>
<organism evidence="1 2">
    <name type="scientific">Senna tora</name>
    <dbReference type="NCBI Taxonomy" id="362788"/>
    <lineage>
        <taxon>Eukaryota</taxon>
        <taxon>Viridiplantae</taxon>
        <taxon>Streptophyta</taxon>
        <taxon>Embryophyta</taxon>
        <taxon>Tracheophyta</taxon>
        <taxon>Spermatophyta</taxon>
        <taxon>Magnoliopsida</taxon>
        <taxon>eudicotyledons</taxon>
        <taxon>Gunneridae</taxon>
        <taxon>Pentapetalae</taxon>
        <taxon>rosids</taxon>
        <taxon>fabids</taxon>
        <taxon>Fabales</taxon>
        <taxon>Fabaceae</taxon>
        <taxon>Caesalpinioideae</taxon>
        <taxon>Cassia clade</taxon>
        <taxon>Senna</taxon>
    </lineage>
</organism>
<dbReference type="AlphaFoldDB" id="A0A834WTA6"/>